<organism evidence="5">
    <name type="scientific">Blastocystis hominis</name>
    <dbReference type="NCBI Taxonomy" id="12968"/>
    <lineage>
        <taxon>Eukaryota</taxon>
        <taxon>Sar</taxon>
        <taxon>Stramenopiles</taxon>
        <taxon>Bigyra</taxon>
        <taxon>Opalozoa</taxon>
        <taxon>Opalinata</taxon>
        <taxon>Blastocystidae</taxon>
        <taxon>Blastocystis</taxon>
    </lineage>
</organism>
<name>D8M5A5_BLAHO</name>
<accession>D8M5A5</accession>
<dbReference type="GeneID" id="24920263"/>
<evidence type="ECO:0000256" key="1">
    <source>
        <dbReference type="ARBA" id="ARBA00001933"/>
    </source>
</evidence>
<dbReference type="PANTHER" id="PTHR32325:SF4">
    <property type="entry name" value="TRYPTOPHANASE"/>
    <property type="match status" value="1"/>
</dbReference>
<evidence type="ECO:0000313" key="5">
    <source>
        <dbReference type="EMBL" id="CBK23244.2"/>
    </source>
</evidence>
<dbReference type="Proteomes" id="UP000008312">
    <property type="component" value="Unassembled WGS sequence"/>
</dbReference>
<feature type="domain" description="Aromatic amino acid beta-eliminating lyase/threonine aldolase" evidence="4">
    <location>
        <begin position="54"/>
        <end position="503"/>
    </location>
</feature>
<evidence type="ECO:0000256" key="2">
    <source>
        <dbReference type="ARBA" id="ARBA00009721"/>
    </source>
</evidence>
<dbReference type="GO" id="GO:0016829">
    <property type="term" value="F:lyase activity"/>
    <property type="evidence" value="ECO:0007669"/>
    <property type="project" value="InterPro"/>
</dbReference>
<dbReference type="Pfam" id="PF01212">
    <property type="entry name" value="Beta_elim_lyase"/>
    <property type="match status" value="1"/>
</dbReference>
<dbReference type="SUPFAM" id="SSF53383">
    <property type="entry name" value="PLP-dependent transferases"/>
    <property type="match status" value="1"/>
</dbReference>
<dbReference type="PANTHER" id="PTHR32325">
    <property type="entry name" value="BETA-ELIMINATING LYASE-LIKE PROTEIN-RELATED"/>
    <property type="match status" value="1"/>
</dbReference>
<dbReference type="Gene3D" id="3.40.640.10">
    <property type="entry name" value="Type I PLP-dependent aspartate aminotransferase-like (Major domain)"/>
    <property type="match status" value="1"/>
</dbReference>
<dbReference type="InterPro" id="IPR001597">
    <property type="entry name" value="ArAA_b-elim_lyase/Thr_aldolase"/>
</dbReference>
<dbReference type="GO" id="GO:0006520">
    <property type="term" value="P:amino acid metabolic process"/>
    <property type="evidence" value="ECO:0007669"/>
    <property type="project" value="InterPro"/>
</dbReference>
<dbReference type="NCBIfam" id="NF009709">
    <property type="entry name" value="PRK13238.1"/>
    <property type="match status" value="1"/>
</dbReference>
<evidence type="ECO:0000256" key="3">
    <source>
        <dbReference type="ARBA" id="ARBA00022898"/>
    </source>
</evidence>
<evidence type="ECO:0000259" key="4">
    <source>
        <dbReference type="Pfam" id="PF01212"/>
    </source>
</evidence>
<dbReference type="InterPro" id="IPR015424">
    <property type="entry name" value="PyrdxlP-dep_Trfase"/>
</dbReference>
<gene>
    <name evidence="5" type="ORF">GSBLH_T00003147001</name>
</gene>
<sequence>MPFVPASELNCAVPTALQYVVRNTRDCTVEERSEVLEKTEYNMFSFPSPLITVDYLSDSGSSSMTDIQWCALMRGDEAYGRNHGYYCLLDAARDLFERGDEQRRLVYKVLTDEATNEELIKELLEPCEGGFVNGGVFQLERPNFFICPQGRCAENLLYQSVRKVLMERTGDKVKYTIPSNGFFDTTEGNARNNLFQPVNLFSKNLYDPFPVEKMWTENPFKGNMDLEGLEAVIQEKGVETIPFVLLTITNNTGAGQPVSLKNIKEVSDICKKYNLPLVFDACRCVENARFIQEFEEPYKTWSIPRILKECFQYCDCFTMSLKKDGLVNIGGLLAFRDRGVFSQKFSTDKVQIGTRIKEQQILQYGNDSYGGLSGRDVMCCAVGLFEVQKHTYLKRRIDQVRRLAEEFAKEGLPVVLPAGGHAVYLNMDEFFKGIPYMTPLAFPGVGFCIELLRNYGIRACELGPFAFEYDQKTPEEQKGVLNLVRFAVPRNQLNDSHINYTAKACKAVYDARKEIHPVAVVRGAELRLRHFQSGIAPLPIPEEK</sequence>
<dbReference type="InParanoid" id="D8M5A5"/>
<dbReference type="AlphaFoldDB" id="D8M5A5"/>
<dbReference type="Gene3D" id="3.90.1150.10">
    <property type="entry name" value="Aspartate Aminotransferase, domain 1"/>
    <property type="match status" value="1"/>
</dbReference>
<protein>
    <recommendedName>
        <fullName evidence="4">Aromatic amino acid beta-eliminating lyase/threonine aldolase domain-containing protein</fullName>
    </recommendedName>
</protein>
<dbReference type="RefSeq" id="XP_012897292.1">
    <property type="nucleotide sequence ID" value="XM_013041838.1"/>
</dbReference>
<comment type="cofactor">
    <cofactor evidence="1">
        <name>pyridoxal 5'-phosphate</name>
        <dbReference type="ChEBI" id="CHEBI:597326"/>
    </cofactor>
</comment>
<keyword evidence="6" id="KW-1185">Reference proteome</keyword>
<keyword evidence="3" id="KW-0663">Pyridoxal phosphate</keyword>
<evidence type="ECO:0000313" key="6">
    <source>
        <dbReference type="Proteomes" id="UP000008312"/>
    </source>
</evidence>
<dbReference type="EMBL" id="FN668657">
    <property type="protein sequence ID" value="CBK23244.2"/>
    <property type="molecule type" value="Genomic_DNA"/>
</dbReference>
<comment type="similarity">
    <text evidence="2">Belongs to the beta-eliminating lyase family.</text>
</comment>
<dbReference type="OMA" id="MTMSAKK"/>
<proteinExistence type="inferred from homology"/>
<reference evidence="5" key="1">
    <citation type="submission" date="2010-02" db="EMBL/GenBank/DDBJ databases">
        <title>Sequencing and annotation of the Blastocystis hominis genome.</title>
        <authorList>
            <person name="Wincker P."/>
        </authorList>
    </citation>
    <scope>NUCLEOTIDE SEQUENCE</scope>
    <source>
        <strain evidence="5">Singapore isolate B</strain>
    </source>
</reference>
<dbReference type="OrthoDB" id="19261at2759"/>
<dbReference type="InterPro" id="IPR015422">
    <property type="entry name" value="PyrdxlP-dep_Trfase_small"/>
</dbReference>
<dbReference type="InterPro" id="IPR015421">
    <property type="entry name" value="PyrdxlP-dep_Trfase_major"/>
</dbReference>